<dbReference type="PROSITE" id="PS00186">
    <property type="entry name" value="IPNS_2"/>
    <property type="match status" value="1"/>
</dbReference>
<evidence type="ECO:0000313" key="5">
    <source>
        <dbReference type="EMBL" id="MBU8875336.1"/>
    </source>
</evidence>
<dbReference type="RefSeq" id="WP_216962415.1">
    <property type="nucleotide sequence ID" value="NZ_JAHOPB010000001.1"/>
</dbReference>
<evidence type="ECO:0000256" key="4">
    <source>
        <dbReference type="SAM" id="SignalP"/>
    </source>
</evidence>
<evidence type="ECO:0000256" key="1">
    <source>
        <dbReference type="ARBA" id="ARBA00008056"/>
    </source>
</evidence>
<dbReference type="InterPro" id="IPR045767">
    <property type="entry name" value="DUF6134"/>
</dbReference>
<evidence type="ECO:0000256" key="3">
    <source>
        <dbReference type="ARBA" id="ARBA00023004"/>
    </source>
</evidence>
<comment type="similarity">
    <text evidence="1">Belongs to the iron/ascorbate-dependent oxidoreductase family.</text>
</comment>
<sequence length="233" mass="25512">MKRRLILALMLMGCGSAAAQATADFPYGPSHVFAAFRNGERIGTHTLTFQQNGDKRTVTTSIDFAVKALGLTMYRYMHRGQEVWNGNTFESIATQTDDNGTKFGIKARNDATGLAVVREGSGAPKMTASDVGFQQGTPNQATLPSSTLPSTHWNLNQVKQSAMLNSQNGALAKVQITPRGRETIKTANGTLEATRYTYTGDVQMDQWFDDRGRWVKSAFKASDGSTIEYILQE</sequence>
<dbReference type="InterPro" id="IPR002057">
    <property type="entry name" value="Isopenicillin-N_synth_CS"/>
</dbReference>
<keyword evidence="4" id="KW-0732">Signal</keyword>
<protein>
    <recommendedName>
        <fullName evidence="7">DUF3108 domain-containing protein</fullName>
    </recommendedName>
</protein>
<reference evidence="5 6" key="1">
    <citation type="submission" date="2021-06" db="EMBL/GenBank/DDBJ databases">
        <authorList>
            <person name="Lee D.H."/>
        </authorList>
    </citation>
    <scope>NUCLEOTIDE SEQUENCE [LARGE SCALE GENOMIC DNA]</scope>
    <source>
        <strain evidence="5 6">MMS21-HV4-11</strain>
    </source>
</reference>
<evidence type="ECO:0008006" key="7">
    <source>
        <dbReference type="Google" id="ProtNLM"/>
    </source>
</evidence>
<organism evidence="5 6">
    <name type="scientific">Reyranella humidisoli</name>
    <dbReference type="NCBI Taxonomy" id="2849149"/>
    <lineage>
        <taxon>Bacteria</taxon>
        <taxon>Pseudomonadati</taxon>
        <taxon>Pseudomonadota</taxon>
        <taxon>Alphaproteobacteria</taxon>
        <taxon>Hyphomicrobiales</taxon>
        <taxon>Reyranellaceae</taxon>
        <taxon>Reyranella</taxon>
    </lineage>
</organism>
<evidence type="ECO:0000313" key="6">
    <source>
        <dbReference type="Proteomes" id="UP000727907"/>
    </source>
</evidence>
<comment type="caution">
    <text evidence="5">The sequence shown here is derived from an EMBL/GenBank/DDBJ whole genome shotgun (WGS) entry which is preliminary data.</text>
</comment>
<dbReference type="Pfam" id="PF19630">
    <property type="entry name" value="DUF6134"/>
    <property type="match status" value="1"/>
</dbReference>
<gene>
    <name evidence="5" type="ORF">KQ910_16300</name>
</gene>
<keyword evidence="3" id="KW-0408">Iron</keyword>
<dbReference type="Proteomes" id="UP000727907">
    <property type="component" value="Unassembled WGS sequence"/>
</dbReference>
<keyword evidence="6" id="KW-1185">Reference proteome</keyword>
<feature type="signal peptide" evidence="4">
    <location>
        <begin position="1"/>
        <end position="19"/>
    </location>
</feature>
<keyword evidence="2" id="KW-0560">Oxidoreductase</keyword>
<name>A0ABS6IL62_9HYPH</name>
<accession>A0ABS6IL62</accession>
<proteinExistence type="inferred from homology"/>
<evidence type="ECO:0000256" key="2">
    <source>
        <dbReference type="ARBA" id="ARBA00023002"/>
    </source>
</evidence>
<dbReference type="EMBL" id="JAHOPB010000001">
    <property type="protein sequence ID" value="MBU8875336.1"/>
    <property type="molecule type" value="Genomic_DNA"/>
</dbReference>
<feature type="chain" id="PRO_5045993384" description="DUF3108 domain-containing protein" evidence="4">
    <location>
        <begin position="20"/>
        <end position="233"/>
    </location>
</feature>